<dbReference type="STRING" id="717772.THIAE_05740"/>
<keyword evidence="9 11" id="KW-0131">Cell cycle</keyword>
<dbReference type="InterPro" id="IPR027304">
    <property type="entry name" value="Trigger_fact/SurA_dom_sf"/>
</dbReference>
<dbReference type="PANTHER" id="PTHR30560">
    <property type="entry name" value="TRIGGER FACTOR CHAPERONE AND PEPTIDYL-PROLYL CIS/TRANS ISOMERASE"/>
    <property type="match status" value="1"/>
</dbReference>
<dbReference type="Gene3D" id="3.30.70.1050">
    <property type="entry name" value="Trigger factor ribosome-binding domain"/>
    <property type="match status" value="1"/>
</dbReference>
<dbReference type="GO" id="GO:0051301">
    <property type="term" value="P:cell division"/>
    <property type="evidence" value="ECO:0007669"/>
    <property type="project" value="UniProtKB-KW"/>
</dbReference>
<dbReference type="SUPFAM" id="SSF109998">
    <property type="entry name" value="Triger factor/SurA peptide-binding domain-like"/>
    <property type="match status" value="1"/>
</dbReference>
<dbReference type="AlphaFoldDB" id="W0DRV7"/>
<comment type="catalytic activity">
    <reaction evidence="1 11 12">
        <text>[protein]-peptidylproline (omega=180) = [protein]-peptidylproline (omega=0)</text>
        <dbReference type="Rhea" id="RHEA:16237"/>
        <dbReference type="Rhea" id="RHEA-COMP:10747"/>
        <dbReference type="Rhea" id="RHEA-COMP:10748"/>
        <dbReference type="ChEBI" id="CHEBI:83833"/>
        <dbReference type="ChEBI" id="CHEBI:83834"/>
        <dbReference type="EC" id="5.2.1.8"/>
    </reaction>
</comment>
<dbReference type="InterPro" id="IPR037041">
    <property type="entry name" value="Trigger_fac_C_sf"/>
</dbReference>
<evidence type="ECO:0000256" key="9">
    <source>
        <dbReference type="ARBA" id="ARBA00023306"/>
    </source>
</evidence>
<dbReference type="Gene3D" id="3.10.50.40">
    <property type="match status" value="1"/>
</dbReference>
<dbReference type="SUPFAM" id="SSF54534">
    <property type="entry name" value="FKBP-like"/>
    <property type="match status" value="1"/>
</dbReference>
<dbReference type="HOGENOM" id="CLU_033058_2_0_6"/>
<dbReference type="PANTHER" id="PTHR30560:SF3">
    <property type="entry name" value="TRIGGER FACTOR-LIKE PROTEIN TIG, CHLOROPLASTIC"/>
    <property type="match status" value="1"/>
</dbReference>
<dbReference type="HAMAP" id="MF_00303">
    <property type="entry name" value="Trigger_factor_Tig"/>
    <property type="match status" value="1"/>
</dbReference>
<comment type="subcellular location">
    <subcellularLocation>
        <location evidence="11">Cytoplasm</location>
    </subcellularLocation>
    <text evidence="11">About half TF is bound to the ribosome near the polypeptide exit tunnel while the other half is free in the cytoplasm.</text>
</comment>
<dbReference type="GO" id="GO:0043022">
    <property type="term" value="F:ribosome binding"/>
    <property type="evidence" value="ECO:0007669"/>
    <property type="project" value="TreeGrafter"/>
</dbReference>
<dbReference type="InterPro" id="IPR036611">
    <property type="entry name" value="Trigger_fac_ribosome-bd_sf"/>
</dbReference>
<dbReference type="GO" id="GO:0043335">
    <property type="term" value="P:protein unfolding"/>
    <property type="evidence" value="ECO:0007669"/>
    <property type="project" value="TreeGrafter"/>
</dbReference>
<evidence type="ECO:0000256" key="4">
    <source>
        <dbReference type="ARBA" id="ARBA00016902"/>
    </source>
</evidence>
<evidence type="ECO:0000259" key="14">
    <source>
        <dbReference type="PROSITE" id="PS50059"/>
    </source>
</evidence>
<dbReference type="InterPro" id="IPR008881">
    <property type="entry name" value="Trigger_fac_ribosome-bd_bac"/>
</dbReference>
<protein>
    <recommendedName>
        <fullName evidence="4 11">Trigger factor</fullName>
        <shortName evidence="11">TF</shortName>
        <ecNumber evidence="3 11">5.2.1.8</ecNumber>
    </recommendedName>
    <alternativeName>
        <fullName evidence="10 11">PPIase</fullName>
    </alternativeName>
</protein>
<dbReference type="PROSITE" id="PS50059">
    <property type="entry name" value="FKBP_PPIASE"/>
    <property type="match status" value="1"/>
</dbReference>
<evidence type="ECO:0000256" key="11">
    <source>
        <dbReference type="HAMAP-Rule" id="MF_00303"/>
    </source>
</evidence>
<comment type="function">
    <text evidence="11">Involved in protein export. Acts as a chaperone by maintaining the newly synthesized protein in an open conformation. Functions as a peptidyl-prolyl cis-trans isomerase.</text>
</comment>
<evidence type="ECO:0000313" key="15">
    <source>
        <dbReference type="EMBL" id="AHF01365.1"/>
    </source>
</evidence>
<dbReference type="GO" id="GO:0051083">
    <property type="term" value="P:'de novo' cotranslational protein folding"/>
    <property type="evidence" value="ECO:0007669"/>
    <property type="project" value="TreeGrafter"/>
</dbReference>
<dbReference type="Proteomes" id="UP000005380">
    <property type="component" value="Chromosome"/>
</dbReference>
<dbReference type="GO" id="GO:0015031">
    <property type="term" value="P:protein transport"/>
    <property type="evidence" value="ECO:0007669"/>
    <property type="project" value="UniProtKB-UniRule"/>
</dbReference>
<evidence type="ECO:0000256" key="3">
    <source>
        <dbReference type="ARBA" id="ARBA00013194"/>
    </source>
</evidence>
<keyword evidence="11" id="KW-0963">Cytoplasm</keyword>
<dbReference type="EC" id="5.2.1.8" evidence="3 11"/>
<dbReference type="InParanoid" id="W0DRV7"/>
<evidence type="ECO:0000256" key="1">
    <source>
        <dbReference type="ARBA" id="ARBA00000971"/>
    </source>
</evidence>
<dbReference type="EMBL" id="CP007030">
    <property type="protein sequence ID" value="AHF01365.1"/>
    <property type="molecule type" value="Genomic_DNA"/>
</dbReference>
<keyword evidence="6 11" id="KW-0697">Rotamase</keyword>
<evidence type="ECO:0000256" key="13">
    <source>
        <dbReference type="RuleBase" id="RU003914"/>
    </source>
</evidence>
<evidence type="ECO:0000313" key="16">
    <source>
        <dbReference type="Proteomes" id="UP000005380"/>
    </source>
</evidence>
<dbReference type="PIRSF" id="PIRSF003095">
    <property type="entry name" value="Trigger_factor"/>
    <property type="match status" value="1"/>
</dbReference>
<reference evidence="15 16" key="1">
    <citation type="submission" date="2013-12" db="EMBL/GenBank/DDBJ databases">
        <authorList>
            <consortium name="DOE Joint Genome Institute"/>
            <person name="Kappler U."/>
            <person name="Huntemann M."/>
            <person name="Han J."/>
            <person name="Chen A."/>
            <person name="Kyrpides N."/>
            <person name="Mavromatis K."/>
            <person name="Markowitz V."/>
            <person name="Palaniappan K."/>
            <person name="Ivanova N."/>
            <person name="Schaumberg A."/>
            <person name="Pati A."/>
            <person name="Liolios K."/>
            <person name="Nordberg H.P."/>
            <person name="Cantor M.N."/>
            <person name="Hua S.X."/>
            <person name="Woyke T."/>
        </authorList>
    </citation>
    <scope>NUCLEOTIDE SEQUENCE [LARGE SCALE GENOMIC DNA]</scope>
    <source>
        <strain evidence="16">AL2</strain>
    </source>
</reference>
<proteinExistence type="inferred from homology"/>
<dbReference type="InterPro" id="IPR008880">
    <property type="entry name" value="Trigger_fac_C"/>
</dbReference>
<dbReference type="Pfam" id="PF05697">
    <property type="entry name" value="Trigger_N"/>
    <property type="match status" value="1"/>
</dbReference>
<evidence type="ECO:0000256" key="6">
    <source>
        <dbReference type="ARBA" id="ARBA00023110"/>
    </source>
</evidence>
<dbReference type="KEGG" id="tao:THIAE_05740"/>
<dbReference type="InterPro" id="IPR046357">
    <property type="entry name" value="PPIase_dom_sf"/>
</dbReference>
<dbReference type="GO" id="GO:0003755">
    <property type="term" value="F:peptidyl-prolyl cis-trans isomerase activity"/>
    <property type="evidence" value="ECO:0007669"/>
    <property type="project" value="UniProtKB-UniRule"/>
</dbReference>
<comment type="domain">
    <text evidence="11">Consists of 3 domains; the N-terminus binds the ribosome, the middle domain has PPIase activity, while the C-terminus has intrinsic chaperone activity on its own.</text>
</comment>
<gene>
    <name evidence="11" type="primary">tig</name>
    <name evidence="15" type="ORF">THIAE_05740</name>
</gene>
<organism evidence="15 16">
    <name type="scientific">Thiomicrospira aerophila AL3</name>
    <dbReference type="NCBI Taxonomy" id="717772"/>
    <lineage>
        <taxon>Bacteria</taxon>
        <taxon>Pseudomonadati</taxon>
        <taxon>Pseudomonadota</taxon>
        <taxon>Gammaproteobacteria</taxon>
        <taxon>Thiotrichales</taxon>
        <taxon>Piscirickettsiaceae</taxon>
        <taxon>Thiomicrospira</taxon>
    </lineage>
</organism>
<keyword evidence="16" id="KW-1185">Reference proteome</keyword>
<dbReference type="FunCoup" id="W0DRV7">
    <property type="interactions" value="626"/>
</dbReference>
<sequence length="437" mass="48630">MQVSVEKPEQGLEHKMTVTFPSDEFDAKVEKRLAEVRRTVKMDGFRPGKVPLAMVKKRYSGQVRQEMLGEALYDAFFKAADEQAVNVAGYPEFEKVDINEGKIEFTAKFEVFPEVALPDLAALELEEVSSEVTDADVDAMIGRLQAQRSAWKPAGAAKKANKGEQVIIDFVGKIDGVEFDGGKAENVPLELGSGRMIPGFEDGILGMKKGEQKTIDVTFPEQYPAEHLKGKTAQFDITVHSVQTKQMPELDEEFIKSFGVEAGTEEALRAEVRDNMERELKRTLDVKNRQAAFDALEQATELSIPKALVAQEAQSMLDQYMQRLEQQGMPKNQMPGLTADMFSPDAERRVKLGLVIADLVKANNIEASPEQLDEFIADQASAYEDPAEIREWYDQNPERLSEVKAIIVESNAAKHILAQAKVTKVSKAFDEIVSQKA</sequence>
<evidence type="ECO:0000256" key="8">
    <source>
        <dbReference type="ARBA" id="ARBA00023235"/>
    </source>
</evidence>
<dbReference type="GO" id="GO:0044183">
    <property type="term" value="F:protein folding chaperone"/>
    <property type="evidence" value="ECO:0007669"/>
    <property type="project" value="TreeGrafter"/>
</dbReference>
<dbReference type="InterPro" id="IPR001179">
    <property type="entry name" value="PPIase_FKBP_dom"/>
</dbReference>
<keyword evidence="5 11" id="KW-0132">Cell division</keyword>
<accession>W0DRV7</accession>
<dbReference type="FunFam" id="3.10.50.40:FF:000001">
    <property type="entry name" value="Trigger factor"/>
    <property type="match status" value="1"/>
</dbReference>
<keyword evidence="8 11" id="KW-0413">Isomerase</keyword>
<feature type="domain" description="PPIase FKBP-type" evidence="14">
    <location>
        <begin position="163"/>
        <end position="248"/>
    </location>
</feature>
<dbReference type="Gene3D" id="1.10.3120.10">
    <property type="entry name" value="Trigger factor, C-terminal domain"/>
    <property type="match status" value="1"/>
</dbReference>
<dbReference type="Pfam" id="PF00254">
    <property type="entry name" value="FKBP_C"/>
    <property type="match status" value="1"/>
</dbReference>
<dbReference type="Pfam" id="PF05698">
    <property type="entry name" value="Trigger_C"/>
    <property type="match status" value="1"/>
</dbReference>
<dbReference type="SUPFAM" id="SSF102735">
    <property type="entry name" value="Trigger factor ribosome-binding domain"/>
    <property type="match status" value="1"/>
</dbReference>
<dbReference type="InterPro" id="IPR005215">
    <property type="entry name" value="Trig_fac"/>
</dbReference>
<keyword evidence="7 11" id="KW-0143">Chaperone</keyword>
<evidence type="ECO:0000256" key="7">
    <source>
        <dbReference type="ARBA" id="ARBA00023186"/>
    </source>
</evidence>
<evidence type="ECO:0000256" key="12">
    <source>
        <dbReference type="PROSITE-ProRule" id="PRU00277"/>
    </source>
</evidence>
<dbReference type="NCBIfam" id="TIGR00115">
    <property type="entry name" value="tig"/>
    <property type="match status" value="1"/>
</dbReference>
<evidence type="ECO:0000256" key="5">
    <source>
        <dbReference type="ARBA" id="ARBA00022618"/>
    </source>
</evidence>
<dbReference type="eggNOG" id="COG0544">
    <property type="taxonomic scope" value="Bacteria"/>
</dbReference>
<evidence type="ECO:0000256" key="2">
    <source>
        <dbReference type="ARBA" id="ARBA00005464"/>
    </source>
</evidence>
<evidence type="ECO:0000256" key="10">
    <source>
        <dbReference type="ARBA" id="ARBA00029986"/>
    </source>
</evidence>
<comment type="similarity">
    <text evidence="2 11 13">Belongs to the FKBP-type PPIase family. Tig subfamily.</text>
</comment>
<dbReference type="GO" id="GO:0005737">
    <property type="term" value="C:cytoplasm"/>
    <property type="evidence" value="ECO:0007669"/>
    <property type="project" value="UniProtKB-SubCell"/>
</dbReference>
<name>W0DRV7_9GAMM</name>
<dbReference type="OrthoDB" id="9767721at2"/>
<dbReference type="RefSeq" id="WP_006460438.1">
    <property type="nucleotide sequence ID" value="NZ_CP007030.1"/>
</dbReference>